<name>A0ABR4TJ80_9PROT</name>
<reference evidence="1 2" key="1">
    <citation type="submission" date="2013-07" db="EMBL/GenBank/DDBJ databases">
        <title>Thalassospira permensis NBRC 106175 Genome Sequencing.</title>
        <authorList>
            <person name="Lai Q."/>
            <person name="Shao Z."/>
        </authorList>
    </citation>
    <scope>NUCLEOTIDE SEQUENCE [LARGE SCALE GENOMIC DNA]</scope>
    <source>
        <strain evidence="1 2">NBRC 106175</strain>
    </source>
</reference>
<keyword evidence="2" id="KW-1185">Reference proteome</keyword>
<accession>A0ABR4TJ80</accession>
<sequence length="34" mass="3805">MCCFARIKMEGIGEFYQRIENGPVPARCNASAEI</sequence>
<dbReference type="Proteomes" id="UP000027463">
    <property type="component" value="Unassembled WGS sequence"/>
</dbReference>
<dbReference type="EMBL" id="AUNC01000048">
    <property type="protein sequence ID" value="KEO52358.1"/>
    <property type="molecule type" value="Genomic_DNA"/>
</dbReference>
<evidence type="ECO:0000313" key="1">
    <source>
        <dbReference type="EMBL" id="KEO52358.1"/>
    </source>
</evidence>
<proteinExistence type="predicted"/>
<organism evidence="1 2">
    <name type="scientific">Thalassospira permensis NBRC 106175</name>
    <dbReference type="NCBI Taxonomy" id="1353532"/>
    <lineage>
        <taxon>Bacteria</taxon>
        <taxon>Pseudomonadati</taxon>
        <taxon>Pseudomonadota</taxon>
        <taxon>Alphaproteobacteria</taxon>
        <taxon>Rhodospirillales</taxon>
        <taxon>Thalassospiraceae</taxon>
        <taxon>Thalassospira</taxon>
    </lineage>
</organism>
<comment type="caution">
    <text evidence="1">The sequence shown here is derived from an EMBL/GenBank/DDBJ whole genome shotgun (WGS) entry which is preliminary data.</text>
</comment>
<evidence type="ECO:0000313" key="2">
    <source>
        <dbReference type="Proteomes" id="UP000027463"/>
    </source>
</evidence>
<protein>
    <submittedName>
        <fullName evidence="1">Uncharacterized protein</fullName>
    </submittedName>
</protein>
<gene>
    <name evidence="1" type="ORF">SMB34_21715</name>
</gene>